<reference evidence="2" key="1">
    <citation type="journal article" date="2020" name="Nat. Commun.">
        <title>Large-scale genome sequencing of mycorrhizal fungi provides insights into the early evolution of symbiotic traits.</title>
        <authorList>
            <person name="Miyauchi S."/>
            <person name="Kiss E."/>
            <person name="Kuo A."/>
            <person name="Drula E."/>
            <person name="Kohler A."/>
            <person name="Sanchez-Garcia M."/>
            <person name="Morin E."/>
            <person name="Andreopoulos B."/>
            <person name="Barry K.W."/>
            <person name="Bonito G."/>
            <person name="Buee M."/>
            <person name="Carver A."/>
            <person name="Chen C."/>
            <person name="Cichocki N."/>
            <person name="Clum A."/>
            <person name="Culley D."/>
            <person name="Crous P.W."/>
            <person name="Fauchery L."/>
            <person name="Girlanda M."/>
            <person name="Hayes R.D."/>
            <person name="Keri Z."/>
            <person name="LaButti K."/>
            <person name="Lipzen A."/>
            <person name="Lombard V."/>
            <person name="Magnuson J."/>
            <person name="Maillard F."/>
            <person name="Murat C."/>
            <person name="Nolan M."/>
            <person name="Ohm R.A."/>
            <person name="Pangilinan J."/>
            <person name="Pereira M.F."/>
            <person name="Perotto S."/>
            <person name="Peter M."/>
            <person name="Pfister S."/>
            <person name="Riley R."/>
            <person name="Sitrit Y."/>
            <person name="Stielow J.B."/>
            <person name="Szollosi G."/>
            <person name="Zifcakova L."/>
            <person name="Stursova M."/>
            <person name="Spatafora J.W."/>
            <person name="Tedersoo L."/>
            <person name="Vaario L.M."/>
            <person name="Yamada A."/>
            <person name="Yan M."/>
            <person name="Wang P."/>
            <person name="Xu J."/>
            <person name="Bruns T."/>
            <person name="Baldrian P."/>
            <person name="Vilgalys R."/>
            <person name="Dunand C."/>
            <person name="Henrissat B."/>
            <person name="Grigoriev I.V."/>
            <person name="Hibbett D."/>
            <person name="Nagy L.G."/>
            <person name="Martin F.M."/>
        </authorList>
    </citation>
    <scope>NUCLEOTIDE SEQUENCE</scope>
    <source>
        <strain evidence="2">UP504</strain>
    </source>
</reference>
<keyword evidence="1" id="KW-0472">Membrane</keyword>
<organism evidence="2 3">
    <name type="scientific">Hydnum rufescens UP504</name>
    <dbReference type="NCBI Taxonomy" id="1448309"/>
    <lineage>
        <taxon>Eukaryota</taxon>
        <taxon>Fungi</taxon>
        <taxon>Dikarya</taxon>
        <taxon>Basidiomycota</taxon>
        <taxon>Agaricomycotina</taxon>
        <taxon>Agaricomycetes</taxon>
        <taxon>Cantharellales</taxon>
        <taxon>Hydnaceae</taxon>
        <taxon>Hydnum</taxon>
    </lineage>
</organism>
<evidence type="ECO:0000313" key="2">
    <source>
        <dbReference type="EMBL" id="KAF9512301.1"/>
    </source>
</evidence>
<evidence type="ECO:0000313" key="3">
    <source>
        <dbReference type="Proteomes" id="UP000886523"/>
    </source>
</evidence>
<feature type="transmembrane region" description="Helical" evidence="1">
    <location>
        <begin position="102"/>
        <end position="121"/>
    </location>
</feature>
<evidence type="ECO:0000256" key="1">
    <source>
        <dbReference type="SAM" id="Phobius"/>
    </source>
</evidence>
<name>A0A9P6DRK5_9AGAM</name>
<keyword evidence="1" id="KW-1133">Transmembrane helix</keyword>
<feature type="transmembrane region" description="Helical" evidence="1">
    <location>
        <begin position="133"/>
        <end position="151"/>
    </location>
</feature>
<feature type="transmembrane region" description="Helical" evidence="1">
    <location>
        <begin position="58"/>
        <end position="82"/>
    </location>
</feature>
<dbReference type="PANTHER" id="PTHR40465">
    <property type="entry name" value="CHROMOSOME 1, WHOLE GENOME SHOTGUN SEQUENCE"/>
    <property type="match status" value="1"/>
</dbReference>
<dbReference type="AlphaFoldDB" id="A0A9P6DRK5"/>
<accession>A0A9P6DRK5</accession>
<protein>
    <submittedName>
        <fullName evidence="2">Uncharacterized protein</fullName>
    </submittedName>
</protein>
<dbReference type="EMBL" id="MU128989">
    <property type="protein sequence ID" value="KAF9512301.1"/>
    <property type="molecule type" value="Genomic_DNA"/>
</dbReference>
<dbReference type="OrthoDB" id="2743740at2759"/>
<feature type="transmembrane region" description="Helical" evidence="1">
    <location>
        <begin position="20"/>
        <end position="46"/>
    </location>
</feature>
<dbReference type="Proteomes" id="UP000886523">
    <property type="component" value="Unassembled WGS sequence"/>
</dbReference>
<dbReference type="PANTHER" id="PTHR40465:SF1">
    <property type="entry name" value="DUF6534 DOMAIN-CONTAINING PROTEIN"/>
    <property type="match status" value="1"/>
</dbReference>
<keyword evidence="1" id="KW-0812">Transmembrane</keyword>
<sequence>MQLETKDVLEGSKGEVLDNTLGAVLVSVIISASLFGVLTTQCYYYALRFKQDPRWLKCIVAALWIIDGTHQITSCFACILNITLTLKVHHYGDLKYIRRSIWPVSFCIMLEPLPAFIVQMYFTRRLYYLNPKLWPVAALTAILSLVTFALGEEAFQYAPPSRTPSLAFQSINLTRSVTAS</sequence>
<proteinExistence type="predicted"/>
<gene>
    <name evidence="2" type="ORF">BS47DRAFT_1394423</name>
</gene>
<comment type="caution">
    <text evidence="2">The sequence shown here is derived from an EMBL/GenBank/DDBJ whole genome shotgun (WGS) entry which is preliminary data.</text>
</comment>
<keyword evidence="3" id="KW-1185">Reference proteome</keyword>